<dbReference type="Gene3D" id="2.40.50.100">
    <property type="match status" value="1"/>
</dbReference>
<reference evidence="6" key="1">
    <citation type="submission" date="2019-06" db="EMBL/GenBank/DDBJ databases">
        <title>Alistipes onderdonkii subsp. vulgaris subsp. nov., Alistipes dispar sp. nov. and Alistipes communis sp. nov., isolated from human faeces, and creation of Alistipes onderdonkii subsp. onderdonkii subsp. nov.</title>
        <authorList>
            <person name="Sakamoto M."/>
            <person name="Ikeyama N."/>
            <person name="Ogata Y."/>
            <person name="Suda W."/>
            <person name="Iino T."/>
            <person name="Hattori M."/>
            <person name="Ohkuma M."/>
        </authorList>
    </citation>
    <scope>NUCLEOTIDE SEQUENCE [LARGE SCALE GENOMIC DNA]</scope>
    <source>
        <strain evidence="6">5CPEGH6</strain>
    </source>
</reference>
<dbReference type="PANTHER" id="PTHR30469">
    <property type="entry name" value="MULTIDRUG RESISTANCE PROTEIN MDTA"/>
    <property type="match status" value="1"/>
</dbReference>
<evidence type="ECO:0000256" key="2">
    <source>
        <dbReference type="SAM" id="Coils"/>
    </source>
</evidence>
<protein>
    <submittedName>
        <fullName evidence="5">RND transporter</fullName>
    </submittedName>
</protein>
<evidence type="ECO:0000256" key="1">
    <source>
        <dbReference type="ARBA" id="ARBA00009477"/>
    </source>
</evidence>
<dbReference type="GO" id="GO:0015562">
    <property type="term" value="F:efflux transmembrane transporter activity"/>
    <property type="evidence" value="ECO:0007669"/>
    <property type="project" value="TreeGrafter"/>
</dbReference>
<dbReference type="GO" id="GO:1990281">
    <property type="term" value="C:efflux pump complex"/>
    <property type="evidence" value="ECO:0007669"/>
    <property type="project" value="TreeGrafter"/>
</dbReference>
<keyword evidence="2" id="KW-0175">Coiled coil</keyword>
<dbReference type="EMBL" id="AP019736">
    <property type="protein sequence ID" value="BBL06369.1"/>
    <property type="molecule type" value="Genomic_DNA"/>
</dbReference>
<dbReference type="OrthoDB" id="9784685at2"/>
<dbReference type="InterPro" id="IPR006143">
    <property type="entry name" value="RND_pump_MFP"/>
</dbReference>
<dbReference type="PROSITE" id="PS51257">
    <property type="entry name" value="PROKAR_LIPOPROTEIN"/>
    <property type="match status" value="1"/>
</dbReference>
<dbReference type="InterPro" id="IPR058627">
    <property type="entry name" value="MdtA-like_C"/>
</dbReference>
<evidence type="ECO:0000256" key="3">
    <source>
        <dbReference type="SAM" id="MobiDB-lite"/>
    </source>
</evidence>
<dbReference type="RefSeq" id="WP_141428196.1">
    <property type="nucleotide sequence ID" value="NZ_AP019736.1"/>
</dbReference>
<dbReference type="Pfam" id="PF25967">
    <property type="entry name" value="RND-MFP_C"/>
    <property type="match status" value="1"/>
</dbReference>
<dbReference type="SUPFAM" id="SSF111369">
    <property type="entry name" value="HlyD-like secretion proteins"/>
    <property type="match status" value="1"/>
</dbReference>
<keyword evidence="6" id="KW-1185">Reference proteome</keyword>
<organism evidence="5 6">
    <name type="scientific">Alistipes dispar</name>
    <dbReference type="NCBI Taxonomy" id="2585119"/>
    <lineage>
        <taxon>Bacteria</taxon>
        <taxon>Pseudomonadati</taxon>
        <taxon>Bacteroidota</taxon>
        <taxon>Bacteroidia</taxon>
        <taxon>Bacteroidales</taxon>
        <taxon>Rikenellaceae</taxon>
        <taxon>Alistipes</taxon>
    </lineage>
</organism>
<evidence type="ECO:0000259" key="4">
    <source>
        <dbReference type="Pfam" id="PF25967"/>
    </source>
</evidence>
<comment type="similarity">
    <text evidence="1">Belongs to the membrane fusion protein (MFP) (TC 8.A.1) family.</text>
</comment>
<feature type="region of interest" description="Disordered" evidence="3">
    <location>
        <begin position="334"/>
        <end position="355"/>
    </location>
</feature>
<dbReference type="NCBIfam" id="TIGR01730">
    <property type="entry name" value="RND_mfp"/>
    <property type="match status" value="1"/>
</dbReference>
<dbReference type="Gene3D" id="2.40.420.20">
    <property type="match status" value="1"/>
</dbReference>
<name>A0A4Y1X1L2_9BACT</name>
<sequence length="355" mass="38264">MKTRIGLICAAALPALLLQGCAPHRDGDNRPPAVQVDTAETYGSGRTLEFPGRVKAAEEVNLAFQIPGTLLRVHAGQGTSVRQGELIAELDERDYRLRLEAVEAEYESIRAEAERVIALYADSVATPDAYDKARYGLRQIEAKYESCRNQLADTKIYAPFDGIVQRRLFDPPTVVAAGMPVVTLLSGSAPEIEINIPGSEYVRRGEFAAFEAAFDFWPGRRIPLRLLSVAPKANANQLYTVRLGIPAGTDPMPAPGMNTMVSVSYRPADTGRTSVPATALFREGDASCVWVFAADSTVHRRAVAVESLHTDGRAVLSSGLDAGERIVSSGVHRLHEGQKTAPLPAESETNVGGLL</sequence>
<evidence type="ECO:0000313" key="6">
    <source>
        <dbReference type="Proteomes" id="UP000319374"/>
    </source>
</evidence>
<feature type="domain" description="Multidrug resistance protein MdtA-like C-terminal permuted SH3" evidence="4">
    <location>
        <begin position="275"/>
        <end position="333"/>
    </location>
</feature>
<gene>
    <name evidence="5" type="ORF">A5CPEGH6_10070</name>
</gene>
<dbReference type="AlphaFoldDB" id="A0A4Y1X1L2"/>
<evidence type="ECO:0000313" key="5">
    <source>
        <dbReference type="EMBL" id="BBL06369.1"/>
    </source>
</evidence>
<dbReference type="GeneID" id="98672987"/>
<accession>A0A4Y1X1L2</accession>
<proteinExistence type="inferred from homology"/>
<dbReference type="KEGG" id="ada:A5CPEGH6_10070"/>
<dbReference type="Proteomes" id="UP000319374">
    <property type="component" value="Chromosome"/>
</dbReference>
<dbReference type="PANTHER" id="PTHR30469:SF15">
    <property type="entry name" value="HLYD FAMILY OF SECRETION PROTEINS"/>
    <property type="match status" value="1"/>
</dbReference>
<feature type="coiled-coil region" evidence="2">
    <location>
        <begin position="92"/>
        <end position="119"/>
    </location>
</feature>